<dbReference type="Gene3D" id="3.40.50.620">
    <property type="entry name" value="HUPs"/>
    <property type="match status" value="1"/>
</dbReference>
<sequence length="365" mass="41771">MSSENGDVPFPQLRYCVRCCLPETVEGIRFDERGICTGCNSSEQKMKIDWAEREKALRGKLEHYKQLAGDNYHCIVPISGGKDSCFQLYVLTRIYGIRPLAVTFSHTWYSETGRYNLQNALEKFDVDHIMYTPKRSLVNRLARKSLYAIGDACWHCHTGVGAFPLQIARRFGIRLLVWGESAAENGTKADYQNPVKFDENYFLRISSKVGTDAMVGDGIEAGELRMFRYPTSDEMREAGIEGIHLGDYVFWDDERFVEFLKKEIDWREDHVEGTYKGYKSVECRMAGVHDYMKFMKRGFGRATDHATRDVRAGILTQAEGFDLARRHDAERPGAMDMYTELTGLDESEVIRELKAQRKGAARKLG</sequence>
<dbReference type="InterPro" id="IPR052188">
    <property type="entry name" value="Ni-pincer_cofactor_biosynth"/>
</dbReference>
<dbReference type="NCBIfam" id="TIGR03573">
    <property type="entry name" value="WbuX"/>
    <property type="match status" value="1"/>
</dbReference>
<dbReference type="SUPFAM" id="SSF52402">
    <property type="entry name" value="Adenine nucleotide alpha hydrolases-like"/>
    <property type="match status" value="1"/>
</dbReference>
<evidence type="ECO:0000313" key="1">
    <source>
        <dbReference type="EMBL" id="WIM05114.1"/>
    </source>
</evidence>
<gene>
    <name evidence="1" type="ORF">OHM77_10465</name>
</gene>
<proteinExistence type="predicted"/>
<dbReference type="PANTHER" id="PTHR43169:SF2">
    <property type="entry name" value="NAD_GMP SYNTHASE DOMAIN-CONTAINING PROTEIN"/>
    <property type="match status" value="1"/>
</dbReference>
<dbReference type="InterPro" id="IPR014729">
    <property type="entry name" value="Rossmann-like_a/b/a_fold"/>
</dbReference>
<dbReference type="EMBL" id="CP107246">
    <property type="protein sequence ID" value="WIM05114.1"/>
    <property type="molecule type" value="Genomic_DNA"/>
</dbReference>
<organism evidence="1">
    <name type="scientific">Candidatus Nitricoxidivorans perseverans</name>
    <dbReference type="NCBI Taxonomy" id="2975601"/>
    <lineage>
        <taxon>Bacteria</taxon>
        <taxon>Pseudomonadati</taxon>
        <taxon>Pseudomonadota</taxon>
        <taxon>Betaproteobacteria</taxon>
        <taxon>Nitrosomonadales</taxon>
        <taxon>Sterolibacteriaceae</taxon>
        <taxon>Candidatus Nitricoxidivorans</taxon>
    </lineage>
</organism>
<dbReference type="AlphaFoldDB" id="A0AA49IXX1"/>
<name>A0AA49IXX1_9PROT</name>
<accession>A0AA49IXX1</accession>
<protein>
    <submittedName>
        <fullName evidence="1">N-acetyl sugar amidotransferase</fullName>
    </submittedName>
</protein>
<reference evidence="1" key="1">
    <citation type="journal article" date="2023" name="Nat. Microbiol.">
        <title>Enrichment and characterization of a nitric oxide-reducing microbial community in a continuous bioreactor.</title>
        <authorList>
            <person name="Garrido-Amador P."/>
            <person name="Stortenbeker N."/>
            <person name="Wessels H.J.C.T."/>
            <person name="Speth D.R."/>
            <person name="Garcia-Heredia I."/>
            <person name="Kartal B."/>
        </authorList>
    </citation>
    <scope>NUCLEOTIDE SEQUENCE</scope>
    <source>
        <strain evidence="1">MAG1</strain>
    </source>
</reference>
<dbReference type="KEGG" id="npv:OHM77_10465"/>
<dbReference type="Proteomes" id="UP001234916">
    <property type="component" value="Chromosome"/>
</dbReference>
<dbReference type="InterPro" id="IPR020022">
    <property type="entry name" value="N-acetyl_sugar_amidoTrfase"/>
</dbReference>
<dbReference type="PANTHER" id="PTHR43169">
    <property type="entry name" value="EXSB FAMILY PROTEIN"/>
    <property type="match status" value="1"/>
</dbReference>